<sequence>MIIFLAALNDIPKQYYEAIEIDGGGRLQRLWHITIPLASPSIFFNTIMGVIGGLQVFVQPYAMTGGGPNDAS</sequence>
<dbReference type="SUPFAM" id="SSF161098">
    <property type="entry name" value="MetI-like"/>
    <property type="match status" value="1"/>
</dbReference>
<evidence type="ECO:0000313" key="10">
    <source>
        <dbReference type="Proteomes" id="UP001143391"/>
    </source>
</evidence>
<dbReference type="CDD" id="cd06261">
    <property type="entry name" value="TM_PBP2"/>
    <property type="match status" value="1"/>
</dbReference>
<keyword evidence="2 7" id="KW-0813">Transport</keyword>
<dbReference type="Proteomes" id="UP001143391">
    <property type="component" value="Unassembled WGS sequence"/>
</dbReference>
<evidence type="ECO:0000256" key="4">
    <source>
        <dbReference type="ARBA" id="ARBA00022692"/>
    </source>
</evidence>
<keyword evidence="10" id="KW-1185">Reference proteome</keyword>
<evidence type="ECO:0000313" key="9">
    <source>
        <dbReference type="EMBL" id="MDF0753090.1"/>
    </source>
</evidence>
<keyword evidence="4" id="KW-0812">Transmembrane</keyword>
<reference evidence="9" key="1">
    <citation type="submission" date="2022-07" db="EMBL/GenBank/DDBJ databases">
        <title>Marinobacter iranensis a new bacterium isolate from a hipersaline lake in Iran.</title>
        <authorList>
            <person name="Mohammad A.M.A."/>
            <person name="Cristina S.-P."/>
            <person name="Antonio V."/>
        </authorList>
    </citation>
    <scope>NUCLEOTIDE SEQUENCE</scope>
    <source>
        <strain evidence="9">71-i</strain>
    </source>
</reference>
<dbReference type="PANTHER" id="PTHR30193:SF37">
    <property type="entry name" value="INNER MEMBRANE ABC TRANSPORTER PERMEASE PROTEIN YCJO"/>
    <property type="match status" value="1"/>
</dbReference>
<organism evidence="9 10">
    <name type="scientific">Marinobacter iranensis</name>
    <dbReference type="NCBI Taxonomy" id="2962607"/>
    <lineage>
        <taxon>Bacteria</taxon>
        <taxon>Pseudomonadati</taxon>
        <taxon>Pseudomonadota</taxon>
        <taxon>Gammaproteobacteria</taxon>
        <taxon>Pseudomonadales</taxon>
        <taxon>Marinobacteraceae</taxon>
        <taxon>Marinobacter</taxon>
    </lineage>
</organism>
<evidence type="ECO:0000256" key="7">
    <source>
        <dbReference type="RuleBase" id="RU363032"/>
    </source>
</evidence>
<dbReference type="InterPro" id="IPR051393">
    <property type="entry name" value="ABC_transporter_permease"/>
</dbReference>
<name>A0ABT5YHG9_9GAMM</name>
<feature type="domain" description="ABC transmembrane type-1" evidence="8">
    <location>
        <begin position="1"/>
        <end position="72"/>
    </location>
</feature>
<dbReference type="EMBL" id="JANCMW010000424">
    <property type="protein sequence ID" value="MDF0753090.1"/>
    <property type="molecule type" value="Genomic_DNA"/>
</dbReference>
<comment type="caution">
    <text evidence="9">The sequence shown here is derived from an EMBL/GenBank/DDBJ whole genome shotgun (WGS) entry which is preliminary data.</text>
</comment>
<accession>A0ABT5YHG9</accession>
<dbReference type="InterPro" id="IPR000515">
    <property type="entry name" value="MetI-like"/>
</dbReference>
<gene>
    <name evidence="9" type="ORF">NLU14_22945</name>
</gene>
<evidence type="ECO:0000256" key="6">
    <source>
        <dbReference type="ARBA" id="ARBA00023136"/>
    </source>
</evidence>
<comment type="subcellular location">
    <subcellularLocation>
        <location evidence="1 7">Cell membrane</location>
        <topology evidence="1 7">Multi-pass membrane protein</topology>
    </subcellularLocation>
</comment>
<evidence type="ECO:0000259" key="8">
    <source>
        <dbReference type="PROSITE" id="PS50928"/>
    </source>
</evidence>
<comment type="similarity">
    <text evidence="7">Belongs to the binding-protein-dependent transport system permease family.</text>
</comment>
<protein>
    <submittedName>
        <fullName evidence="9">Sugar ABC transporter permease</fullName>
    </submittedName>
</protein>
<keyword evidence="3" id="KW-1003">Cell membrane</keyword>
<dbReference type="RefSeq" id="WP_275710958.1">
    <property type="nucleotide sequence ID" value="NZ_JANCMW010000424.1"/>
</dbReference>
<evidence type="ECO:0000256" key="2">
    <source>
        <dbReference type="ARBA" id="ARBA00022448"/>
    </source>
</evidence>
<dbReference type="Gene3D" id="1.10.3720.10">
    <property type="entry name" value="MetI-like"/>
    <property type="match status" value="1"/>
</dbReference>
<keyword evidence="6" id="KW-0472">Membrane</keyword>
<keyword evidence="5" id="KW-1133">Transmembrane helix</keyword>
<feature type="non-terminal residue" evidence="9">
    <location>
        <position position="72"/>
    </location>
</feature>
<dbReference type="Pfam" id="PF00528">
    <property type="entry name" value="BPD_transp_1"/>
    <property type="match status" value="1"/>
</dbReference>
<proteinExistence type="inferred from homology"/>
<evidence type="ECO:0000256" key="1">
    <source>
        <dbReference type="ARBA" id="ARBA00004651"/>
    </source>
</evidence>
<dbReference type="PROSITE" id="PS50928">
    <property type="entry name" value="ABC_TM1"/>
    <property type="match status" value="1"/>
</dbReference>
<evidence type="ECO:0000256" key="5">
    <source>
        <dbReference type="ARBA" id="ARBA00022989"/>
    </source>
</evidence>
<evidence type="ECO:0000256" key="3">
    <source>
        <dbReference type="ARBA" id="ARBA00022475"/>
    </source>
</evidence>
<dbReference type="PANTHER" id="PTHR30193">
    <property type="entry name" value="ABC TRANSPORTER PERMEASE PROTEIN"/>
    <property type="match status" value="1"/>
</dbReference>
<dbReference type="InterPro" id="IPR035906">
    <property type="entry name" value="MetI-like_sf"/>
</dbReference>